<feature type="region of interest" description="Disordered" evidence="1">
    <location>
        <begin position="119"/>
        <end position="140"/>
    </location>
</feature>
<comment type="caution">
    <text evidence="4">The sequence shown here is derived from an EMBL/GenBank/DDBJ whole genome shotgun (WGS) entry which is preliminary data.</text>
</comment>
<evidence type="ECO:0000313" key="5">
    <source>
        <dbReference type="Proteomes" id="UP000032233"/>
    </source>
</evidence>
<gene>
    <name evidence="4" type="ORF">X474_18600</name>
</gene>
<proteinExistence type="predicted"/>
<feature type="signal peptide" evidence="2">
    <location>
        <begin position="1"/>
        <end position="21"/>
    </location>
</feature>
<name>A0A0D2JA67_9BACT</name>
<dbReference type="InParanoid" id="A0A0D2JA67"/>
<dbReference type="EMBL" id="AZAC01000029">
    <property type="protein sequence ID" value="KIX12616.1"/>
    <property type="molecule type" value="Genomic_DNA"/>
</dbReference>
<feature type="domain" description="DUF4412" evidence="3">
    <location>
        <begin position="99"/>
        <end position="246"/>
    </location>
</feature>
<protein>
    <recommendedName>
        <fullName evidence="3">DUF4412 domain-containing protein</fullName>
    </recommendedName>
</protein>
<organism evidence="4 5">
    <name type="scientific">Dethiosulfatarculus sandiegensis</name>
    <dbReference type="NCBI Taxonomy" id="1429043"/>
    <lineage>
        <taxon>Bacteria</taxon>
        <taxon>Pseudomonadati</taxon>
        <taxon>Thermodesulfobacteriota</taxon>
        <taxon>Desulfarculia</taxon>
        <taxon>Desulfarculales</taxon>
        <taxon>Desulfarculaceae</taxon>
        <taxon>Dethiosulfatarculus</taxon>
    </lineage>
</organism>
<dbReference type="RefSeq" id="WP_044350508.1">
    <property type="nucleotide sequence ID" value="NZ_AZAC01000029.1"/>
</dbReference>
<feature type="chain" id="PRO_5002255924" description="DUF4412 domain-containing protein" evidence="2">
    <location>
        <begin position="22"/>
        <end position="257"/>
    </location>
</feature>
<evidence type="ECO:0000259" key="3">
    <source>
        <dbReference type="Pfam" id="PF14371"/>
    </source>
</evidence>
<accession>A0A0D2JA67</accession>
<dbReference type="InterPro" id="IPR025524">
    <property type="entry name" value="DUF4412"/>
</dbReference>
<dbReference type="AlphaFoldDB" id="A0A0D2JA67"/>
<dbReference type="Pfam" id="PF14371">
    <property type="entry name" value="DUF4412"/>
    <property type="match status" value="1"/>
</dbReference>
<evidence type="ECO:0000313" key="4">
    <source>
        <dbReference type="EMBL" id="KIX12616.1"/>
    </source>
</evidence>
<keyword evidence="5" id="KW-1185">Reference proteome</keyword>
<evidence type="ECO:0000256" key="1">
    <source>
        <dbReference type="SAM" id="MobiDB-lite"/>
    </source>
</evidence>
<sequence length="257" mass="28764">MKKMLTCLAVIALSLPTITWAGWIIENQDADPDTGATQALYVQDGKAMAGNPNQGLKVIFDVNNSKIFFVNPEQKAFWSGTPEEFSKARARATEAAMKKYLEQVPPEQKEMVKARIKQIQKANQSKSKGPKPVTQVKKTGQSMEIAGKATQKHQVFLKGKLVAEMWLTPDVKLGDEVNIKAMQKMTNALSIEVDYASSDQVLALFEEGYPLRVVEYEDGDQNETERAGKVLKKDIPAEYFEVPKSYKKVTLDKLDFE</sequence>
<reference evidence="4 5" key="1">
    <citation type="submission" date="2013-11" db="EMBL/GenBank/DDBJ databases">
        <title>Metagenomic analysis of a methanogenic consortium involved in long chain n-alkane degradation.</title>
        <authorList>
            <person name="Davidova I.A."/>
            <person name="Callaghan A.V."/>
            <person name="Wawrik B."/>
            <person name="Pruitt S."/>
            <person name="Marks C."/>
            <person name="Duncan K.E."/>
            <person name="Suflita J.M."/>
        </authorList>
    </citation>
    <scope>NUCLEOTIDE SEQUENCE [LARGE SCALE GENOMIC DNA]</scope>
    <source>
        <strain evidence="4 5">SPR</strain>
    </source>
</reference>
<evidence type="ECO:0000256" key="2">
    <source>
        <dbReference type="SAM" id="SignalP"/>
    </source>
</evidence>
<dbReference type="Proteomes" id="UP000032233">
    <property type="component" value="Unassembled WGS sequence"/>
</dbReference>
<keyword evidence="2" id="KW-0732">Signal</keyword>